<keyword evidence="3" id="KW-1185">Reference proteome</keyword>
<feature type="region of interest" description="Disordered" evidence="1">
    <location>
        <begin position="88"/>
        <end position="113"/>
    </location>
</feature>
<accession>A0A4C1TNM2</accession>
<evidence type="ECO:0000313" key="3">
    <source>
        <dbReference type="Proteomes" id="UP000299102"/>
    </source>
</evidence>
<comment type="caution">
    <text evidence="2">The sequence shown here is derived from an EMBL/GenBank/DDBJ whole genome shotgun (WGS) entry which is preliminary data.</text>
</comment>
<protein>
    <submittedName>
        <fullName evidence="2">Uncharacterized protein</fullName>
    </submittedName>
</protein>
<organism evidence="2 3">
    <name type="scientific">Eumeta variegata</name>
    <name type="common">Bagworm moth</name>
    <name type="synonym">Eumeta japonica</name>
    <dbReference type="NCBI Taxonomy" id="151549"/>
    <lineage>
        <taxon>Eukaryota</taxon>
        <taxon>Metazoa</taxon>
        <taxon>Ecdysozoa</taxon>
        <taxon>Arthropoda</taxon>
        <taxon>Hexapoda</taxon>
        <taxon>Insecta</taxon>
        <taxon>Pterygota</taxon>
        <taxon>Neoptera</taxon>
        <taxon>Endopterygota</taxon>
        <taxon>Lepidoptera</taxon>
        <taxon>Glossata</taxon>
        <taxon>Ditrysia</taxon>
        <taxon>Tineoidea</taxon>
        <taxon>Psychidae</taxon>
        <taxon>Oiketicinae</taxon>
        <taxon>Eumeta</taxon>
    </lineage>
</organism>
<dbReference type="AlphaFoldDB" id="A0A4C1TNM2"/>
<sequence>MGKVGKKKSSNDSSKVEKSRLYRVYGNKLIAAGDRRYVNRDLPGRARSGHVTATLMFRVLRSVSLYVSIIVTMPRFKPRTYSFGALLRSQSPGGRAREGRRVDFTGSGRRNPPRAAVMCSYHYTRQLHPRAPADRSRLQP</sequence>
<gene>
    <name evidence="2" type="ORF">EVAR_80509_1</name>
</gene>
<proteinExistence type="predicted"/>
<dbReference type="EMBL" id="BGZK01000071">
    <property type="protein sequence ID" value="GBP15328.1"/>
    <property type="molecule type" value="Genomic_DNA"/>
</dbReference>
<dbReference type="Proteomes" id="UP000299102">
    <property type="component" value="Unassembled WGS sequence"/>
</dbReference>
<reference evidence="2 3" key="1">
    <citation type="journal article" date="2019" name="Commun. Biol.">
        <title>The bagworm genome reveals a unique fibroin gene that provides high tensile strength.</title>
        <authorList>
            <person name="Kono N."/>
            <person name="Nakamura H."/>
            <person name="Ohtoshi R."/>
            <person name="Tomita M."/>
            <person name="Numata K."/>
            <person name="Arakawa K."/>
        </authorList>
    </citation>
    <scope>NUCLEOTIDE SEQUENCE [LARGE SCALE GENOMIC DNA]</scope>
</reference>
<evidence type="ECO:0000313" key="2">
    <source>
        <dbReference type="EMBL" id="GBP15328.1"/>
    </source>
</evidence>
<evidence type="ECO:0000256" key="1">
    <source>
        <dbReference type="SAM" id="MobiDB-lite"/>
    </source>
</evidence>
<name>A0A4C1TNM2_EUMVA</name>